<organism evidence="3 4">
    <name type="scientific">Rhodotorula toruloides</name>
    <name type="common">Yeast</name>
    <name type="synonym">Rhodosporidium toruloides</name>
    <dbReference type="NCBI Taxonomy" id="5286"/>
    <lineage>
        <taxon>Eukaryota</taxon>
        <taxon>Fungi</taxon>
        <taxon>Dikarya</taxon>
        <taxon>Basidiomycota</taxon>
        <taxon>Pucciniomycotina</taxon>
        <taxon>Microbotryomycetes</taxon>
        <taxon>Sporidiobolales</taxon>
        <taxon>Sporidiobolaceae</taxon>
        <taxon>Rhodotorula</taxon>
    </lineage>
</organism>
<dbReference type="AlphaFoldDB" id="A0A511KPY0"/>
<name>A0A511KPY0_RHOTO</name>
<dbReference type="PROSITE" id="PS51154">
    <property type="entry name" value="MACRO"/>
    <property type="match status" value="1"/>
</dbReference>
<proteinExistence type="predicted"/>
<feature type="compositionally biased region" description="Acidic residues" evidence="1">
    <location>
        <begin position="56"/>
        <end position="71"/>
    </location>
</feature>
<dbReference type="Pfam" id="PF01661">
    <property type="entry name" value="Macro"/>
    <property type="match status" value="1"/>
</dbReference>
<dbReference type="OrthoDB" id="6077599at2759"/>
<dbReference type="CDD" id="cd02908">
    <property type="entry name" value="Macro_OAADPr_deacetylase"/>
    <property type="match status" value="1"/>
</dbReference>
<dbReference type="Proteomes" id="UP000321518">
    <property type="component" value="Unassembled WGS sequence"/>
</dbReference>
<dbReference type="SMART" id="SM00506">
    <property type="entry name" value="A1pp"/>
    <property type="match status" value="1"/>
</dbReference>
<accession>A0A511KPY0</accession>
<gene>
    <name evidence="3" type="ORF">Rt10032_c16g5601</name>
</gene>
<comment type="caution">
    <text evidence="3">The sequence shown here is derived from an EMBL/GenBank/DDBJ whole genome shotgun (WGS) entry which is preliminary data.</text>
</comment>
<evidence type="ECO:0000313" key="4">
    <source>
        <dbReference type="Proteomes" id="UP000321518"/>
    </source>
</evidence>
<dbReference type="PANTHER" id="PTHR11106:SF27">
    <property type="entry name" value="MACRO DOMAIN-CONTAINING PROTEIN"/>
    <property type="match status" value="1"/>
</dbReference>
<feature type="region of interest" description="Disordered" evidence="1">
    <location>
        <begin position="1"/>
        <end position="80"/>
    </location>
</feature>
<evidence type="ECO:0000259" key="2">
    <source>
        <dbReference type="PROSITE" id="PS51154"/>
    </source>
</evidence>
<protein>
    <submittedName>
        <fullName evidence="3">Macro domain containing protein</fullName>
    </submittedName>
</protein>
<reference evidence="3 4" key="1">
    <citation type="submission" date="2019-07" db="EMBL/GenBank/DDBJ databases">
        <title>Rhodotorula toruloides NBRC10032 genome sequencing.</title>
        <authorList>
            <person name="Shida Y."/>
            <person name="Takaku H."/>
            <person name="Ogasawara W."/>
            <person name="Mori K."/>
        </authorList>
    </citation>
    <scope>NUCLEOTIDE SEQUENCE [LARGE SCALE GENOMIC DNA]</scope>
    <source>
        <strain evidence="3 4">NBRC10032</strain>
    </source>
</reference>
<dbReference type="InterPro" id="IPR002589">
    <property type="entry name" value="Macro_dom"/>
</dbReference>
<feature type="compositionally biased region" description="Basic and acidic residues" evidence="1">
    <location>
        <begin position="1"/>
        <end position="27"/>
    </location>
</feature>
<dbReference type="Gene3D" id="3.40.220.10">
    <property type="entry name" value="Leucine Aminopeptidase, subunit E, domain 1"/>
    <property type="match status" value="1"/>
</dbReference>
<feature type="region of interest" description="Disordered" evidence="1">
    <location>
        <begin position="290"/>
        <end position="325"/>
    </location>
</feature>
<dbReference type="EMBL" id="BJWK01000016">
    <property type="protein sequence ID" value="GEM11584.1"/>
    <property type="molecule type" value="Genomic_DNA"/>
</dbReference>
<feature type="domain" description="Macro" evidence="2">
    <location>
        <begin position="101"/>
        <end position="281"/>
    </location>
</feature>
<evidence type="ECO:0000256" key="1">
    <source>
        <dbReference type="SAM" id="MobiDB-lite"/>
    </source>
</evidence>
<sequence length="325" mass="35289">MTDKRSPPPATEKHEDARPASRPRLDDDPGPAPPAQASEDAGEADTAAAVVGEKEDGAEEEQKEEQPEEEEREKGIKPEELKTIREAYEDGYLDGYTDAEDIVYPHKAELNDKNVIWRGDITKLAVDCIVNAANKSLLGGVDGAIHSAAGPTLYDECEKLNGADTGETKLTGGHRLPAKHIAHTVGPIFSRNKRKWCEEKLRSCYTSTLELCVEKGLRSVAFSGISTGVYGYPLDAAAQIACDEVRKFLEGEDGDKIDYVVFCVFRQIDFNSYLDNVPAYFPPPPGFKKTVKGDAADDKASKEDAGPGKAAEETETLIAGGKKDE</sequence>
<dbReference type="PANTHER" id="PTHR11106">
    <property type="entry name" value="GANGLIOSIDE INDUCED DIFFERENTIATION ASSOCIATED PROTEIN 2-RELATED"/>
    <property type="match status" value="1"/>
</dbReference>
<feature type="compositionally biased region" description="Basic and acidic residues" evidence="1">
    <location>
        <begin position="291"/>
        <end position="312"/>
    </location>
</feature>
<evidence type="ECO:0000313" key="3">
    <source>
        <dbReference type="EMBL" id="GEM11584.1"/>
    </source>
</evidence>
<dbReference type="InterPro" id="IPR043472">
    <property type="entry name" value="Macro_dom-like"/>
</dbReference>
<dbReference type="SUPFAM" id="SSF52949">
    <property type="entry name" value="Macro domain-like"/>
    <property type="match status" value="1"/>
</dbReference>